<dbReference type="AlphaFoldDB" id="A0A0G8AY81"/>
<protein>
    <submittedName>
        <fullName evidence="1">Uncharacterized protein</fullName>
    </submittedName>
</protein>
<dbReference type="EMBL" id="JYFQ01000058">
    <property type="protein sequence ID" value="KKZ13993.1"/>
    <property type="molecule type" value="Genomic_DNA"/>
</dbReference>
<evidence type="ECO:0000313" key="1">
    <source>
        <dbReference type="EMBL" id="KKZ13993.1"/>
    </source>
</evidence>
<name>A0A0G8AY81_9SYNE</name>
<reference evidence="1 2" key="2">
    <citation type="submission" date="2015-05" db="EMBL/GenBank/DDBJ databases">
        <title>Lifestyle Evolution in Cyanobacterial Symbionts of Sponges.</title>
        <authorList>
            <person name="Burgsdorf I."/>
            <person name="Slaby B.M."/>
            <person name="Handley K.M."/>
            <person name="Haber M."/>
            <person name="Blom J."/>
            <person name="Marshall C.W."/>
            <person name="Gilbert J.A."/>
            <person name="Hentschel U."/>
            <person name="Steindler L."/>
        </authorList>
    </citation>
    <scope>NUCLEOTIDE SEQUENCE [LARGE SCALE GENOMIC DNA]</scope>
    <source>
        <strain evidence="1">15L</strain>
    </source>
</reference>
<organism evidence="1 2">
    <name type="scientific">Candidatus Synechococcus spongiarum 15L</name>
    <dbReference type="NCBI Taxonomy" id="1608419"/>
    <lineage>
        <taxon>Bacteria</taxon>
        <taxon>Bacillati</taxon>
        <taxon>Cyanobacteriota</taxon>
        <taxon>Cyanophyceae</taxon>
        <taxon>Synechococcales</taxon>
        <taxon>Synechococcaceae</taxon>
        <taxon>Synechococcus</taxon>
    </lineage>
</organism>
<sequence>MQATIHDREALKAISPASLAAYARSAGWQRGETYRLHSHIYAGRNRPEIIVPRTDHLGDYATVVSRLIEVFAQVADRDELTIYRSLVTGDRDVVRIRVADSDEGSLGLNEGVDLVSGARDLIRSAACSLSRTQPVYRAGAIQEAKELLEQVRLGQTHQGSFVITVLTPIVPPLVEPVQQELFPELSDDILQGDEERDAPIQRKMTRRLVEALQAARESTERVAAGDSGAFADGVEKGVSANFCDALTCLIGPFPSLDIGVSWARTRPSPLPEAVVRFGKADSPILQEAARRFRERAPREDVRLRGFVQILKRPETQNDGIIHLTTQIDGRQQAVSVSTVLTQLDYEKALQAHSDKAMVTLTGDLERTGQRWWLLNPQVESVLRNEEGATEAEEESVA</sequence>
<accession>A0A0G8AY81</accession>
<evidence type="ECO:0000313" key="2">
    <source>
        <dbReference type="Proteomes" id="UP000035037"/>
    </source>
</evidence>
<reference evidence="1 2" key="1">
    <citation type="submission" date="2015-02" db="EMBL/GenBank/DDBJ databases">
        <authorList>
            <person name="Slaby B."/>
            <person name="Hentschel U."/>
        </authorList>
    </citation>
    <scope>NUCLEOTIDE SEQUENCE [LARGE SCALE GENOMIC DNA]</scope>
    <source>
        <strain evidence="1">15L</strain>
    </source>
</reference>
<dbReference type="Proteomes" id="UP000035037">
    <property type="component" value="Unassembled WGS sequence"/>
</dbReference>
<dbReference type="PATRIC" id="fig|1608419.3.peg.1920"/>
<proteinExistence type="predicted"/>
<gene>
    <name evidence="1" type="ORF">TQ37_02575</name>
</gene>
<comment type="caution">
    <text evidence="1">The sequence shown here is derived from an EMBL/GenBank/DDBJ whole genome shotgun (WGS) entry which is preliminary data.</text>
</comment>